<feature type="region of interest" description="Disordered" evidence="1">
    <location>
        <begin position="1"/>
        <end position="35"/>
    </location>
</feature>
<sequence length="80" mass="8999">LLSETPPSSDGASPETPGARRGGRPRRNSDPSVEFEWLGLGTDKDAVRRARNREAQLRFRERQKKKIEDLEAAIKALLDK</sequence>
<proteinExistence type="predicted"/>
<dbReference type="Pfam" id="PF07716">
    <property type="entry name" value="bZIP_2"/>
    <property type="match status" value="1"/>
</dbReference>
<dbReference type="Gene3D" id="1.20.5.170">
    <property type="match status" value="1"/>
</dbReference>
<dbReference type="InterPro" id="IPR046347">
    <property type="entry name" value="bZIP_sf"/>
</dbReference>
<evidence type="ECO:0000313" key="4">
    <source>
        <dbReference type="Proteomes" id="UP000708148"/>
    </source>
</evidence>
<gene>
    <name evidence="3" type="ORF">OSTQU699_LOCUS8721</name>
</gene>
<feature type="compositionally biased region" description="Polar residues" evidence="1">
    <location>
        <begin position="1"/>
        <end position="11"/>
    </location>
</feature>
<evidence type="ECO:0000256" key="1">
    <source>
        <dbReference type="SAM" id="MobiDB-lite"/>
    </source>
</evidence>
<dbReference type="InterPro" id="IPR004827">
    <property type="entry name" value="bZIP"/>
</dbReference>
<evidence type="ECO:0000313" key="3">
    <source>
        <dbReference type="EMBL" id="CAD7703364.1"/>
    </source>
</evidence>
<dbReference type="Proteomes" id="UP000708148">
    <property type="component" value="Unassembled WGS sequence"/>
</dbReference>
<name>A0A8S1JAV5_9CHLO</name>
<feature type="non-terminal residue" evidence="3">
    <location>
        <position position="80"/>
    </location>
</feature>
<dbReference type="GO" id="GO:0003700">
    <property type="term" value="F:DNA-binding transcription factor activity"/>
    <property type="evidence" value="ECO:0007669"/>
    <property type="project" value="InterPro"/>
</dbReference>
<evidence type="ECO:0000259" key="2">
    <source>
        <dbReference type="Pfam" id="PF07716"/>
    </source>
</evidence>
<comment type="caution">
    <text evidence="3">The sequence shown here is derived from an EMBL/GenBank/DDBJ whole genome shotgun (WGS) entry which is preliminary data.</text>
</comment>
<dbReference type="SUPFAM" id="SSF57959">
    <property type="entry name" value="Leucine zipper domain"/>
    <property type="match status" value="1"/>
</dbReference>
<accession>A0A8S1JAV5</accession>
<keyword evidence="4" id="KW-1185">Reference proteome</keyword>
<feature type="non-terminal residue" evidence="3">
    <location>
        <position position="1"/>
    </location>
</feature>
<dbReference type="EMBL" id="CAJHUC010002184">
    <property type="protein sequence ID" value="CAD7703364.1"/>
    <property type="molecule type" value="Genomic_DNA"/>
</dbReference>
<feature type="domain" description="BZIP" evidence="2">
    <location>
        <begin position="42"/>
        <end position="77"/>
    </location>
</feature>
<protein>
    <recommendedName>
        <fullName evidence="2">BZIP domain-containing protein</fullName>
    </recommendedName>
</protein>
<dbReference type="CDD" id="cd14688">
    <property type="entry name" value="bZIP_YAP"/>
    <property type="match status" value="1"/>
</dbReference>
<dbReference type="AlphaFoldDB" id="A0A8S1JAV5"/>
<organism evidence="3 4">
    <name type="scientific">Ostreobium quekettii</name>
    <dbReference type="NCBI Taxonomy" id="121088"/>
    <lineage>
        <taxon>Eukaryota</taxon>
        <taxon>Viridiplantae</taxon>
        <taxon>Chlorophyta</taxon>
        <taxon>core chlorophytes</taxon>
        <taxon>Ulvophyceae</taxon>
        <taxon>TCBD clade</taxon>
        <taxon>Bryopsidales</taxon>
        <taxon>Ostreobineae</taxon>
        <taxon>Ostreobiaceae</taxon>
        <taxon>Ostreobium</taxon>
    </lineage>
</organism>
<reference evidence="3" key="1">
    <citation type="submission" date="2020-12" db="EMBL/GenBank/DDBJ databases">
        <authorList>
            <person name="Iha C."/>
        </authorList>
    </citation>
    <scope>NUCLEOTIDE SEQUENCE</scope>
</reference>